<dbReference type="RefSeq" id="WP_214300236.1">
    <property type="nucleotide sequence ID" value="NZ_JAHDYS010000013.1"/>
</dbReference>
<dbReference type="InterPro" id="IPR050744">
    <property type="entry name" value="AI-2_Isomerase_LsrG"/>
</dbReference>
<proteinExistence type="predicted"/>
<dbReference type="InterPro" id="IPR011008">
    <property type="entry name" value="Dimeric_a/b-barrel"/>
</dbReference>
<evidence type="ECO:0000313" key="2">
    <source>
        <dbReference type="EMBL" id="MBT1072838.1"/>
    </source>
</evidence>
<dbReference type="EMBL" id="JAHDYS010000013">
    <property type="protein sequence ID" value="MBT1072838.1"/>
    <property type="molecule type" value="Genomic_DNA"/>
</dbReference>
<dbReference type="SUPFAM" id="SSF54909">
    <property type="entry name" value="Dimeric alpha+beta barrel"/>
    <property type="match status" value="1"/>
</dbReference>
<accession>A0ABS5UAZ8</accession>
<dbReference type="PANTHER" id="PTHR33336:SF3">
    <property type="entry name" value="ABM DOMAIN-CONTAINING PROTEIN"/>
    <property type="match status" value="1"/>
</dbReference>
<keyword evidence="2" id="KW-0503">Monooxygenase</keyword>
<dbReference type="Proteomes" id="UP000784128">
    <property type="component" value="Unassembled WGS sequence"/>
</dbReference>
<dbReference type="PROSITE" id="PS51725">
    <property type="entry name" value="ABM"/>
    <property type="match status" value="1"/>
</dbReference>
<feature type="domain" description="ABM" evidence="1">
    <location>
        <begin position="4"/>
        <end position="92"/>
    </location>
</feature>
<name>A0ABS5UAZ8_9BACT</name>
<organism evidence="2 3">
    <name type="scientific">Pelotalea chapellei</name>
    <dbReference type="NCBI Taxonomy" id="44671"/>
    <lineage>
        <taxon>Bacteria</taxon>
        <taxon>Pseudomonadati</taxon>
        <taxon>Thermodesulfobacteriota</taxon>
        <taxon>Desulfuromonadia</taxon>
        <taxon>Geobacterales</taxon>
        <taxon>Geobacteraceae</taxon>
        <taxon>Pelotalea</taxon>
    </lineage>
</organism>
<comment type="caution">
    <text evidence="2">The sequence shown here is derived from an EMBL/GenBank/DDBJ whole genome shotgun (WGS) entry which is preliminary data.</text>
</comment>
<protein>
    <submittedName>
        <fullName evidence="2">Antibiotic biosynthesis monooxygenase</fullName>
    </submittedName>
</protein>
<dbReference type="GO" id="GO:0004497">
    <property type="term" value="F:monooxygenase activity"/>
    <property type="evidence" value="ECO:0007669"/>
    <property type="project" value="UniProtKB-KW"/>
</dbReference>
<reference evidence="2 3" key="1">
    <citation type="submission" date="2021-05" db="EMBL/GenBank/DDBJ databases">
        <title>The draft genome of Geobacter chapellei DSM 13688.</title>
        <authorList>
            <person name="Xu Z."/>
            <person name="Masuda Y."/>
            <person name="Itoh H."/>
            <person name="Senoo K."/>
        </authorList>
    </citation>
    <scope>NUCLEOTIDE SEQUENCE [LARGE SCALE GENOMIC DNA]</scope>
    <source>
        <strain evidence="2 3">DSM 13688</strain>
    </source>
</reference>
<evidence type="ECO:0000259" key="1">
    <source>
        <dbReference type="PROSITE" id="PS51725"/>
    </source>
</evidence>
<evidence type="ECO:0000313" key="3">
    <source>
        <dbReference type="Proteomes" id="UP000784128"/>
    </source>
</evidence>
<dbReference type="InterPro" id="IPR007138">
    <property type="entry name" value="ABM_dom"/>
</dbReference>
<dbReference type="Gene3D" id="3.30.70.100">
    <property type="match status" value="1"/>
</dbReference>
<gene>
    <name evidence="2" type="ORF">KJB30_13665</name>
</gene>
<dbReference type="PANTHER" id="PTHR33336">
    <property type="entry name" value="QUINOL MONOOXYGENASE YGIN-RELATED"/>
    <property type="match status" value="1"/>
</dbReference>
<sequence length="96" mass="11186">MAKLTIVAKTVAKTDSVESVKSEMLKLIAPTREEEGCIEYFLHQDNEDPTILIFYETWENYACFERHMSTQHFKNYVNTVGSMIKEKVVYKMTRVG</sequence>
<dbReference type="Pfam" id="PF03992">
    <property type="entry name" value="ABM"/>
    <property type="match status" value="1"/>
</dbReference>
<keyword evidence="3" id="KW-1185">Reference proteome</keyword>
<keyword evidence="2" id="KW-0560">Oxidoreductase</keyword>